<dbReference type="Proteomes" id="UP000768567">
    <property type="component" value="Unassembled WGS sequence"/>
</dbReference>
<name>A0ABR9R0N8_9FIRM</name>
<dbReference type="RefSeq" id="WP_193499986.1">
    <property type="nucleotide sequence ID" value="NZ_JADCKC010000001.1"/>
</dbReference>
<accession>A0ABR9R0N8</accession>
<reference evidence="1 2" key="1">
    <citation type="submission" date="2020-10" db="EMBL/GenBank/DDBJ databases">
        <title>ChiBAC.</title>
        <authorList>
            <person name="Zenner C."/>
            <person name="Hitch T.C.A."/>
            <person name="Clavel T."/>
        </authorList>
    </citation>
    <scope>NUCLEOTIDE SEQUENCE [LARGE SCALE GENOMIC DNA]</scope>
    <source>
        <strain evidence="1 2">DSM 109015</strain>
    </source>
</reference>
<protein>
    <recommendedName>
        <fullName evidence="3">Transmembrane protein</fullName>
    </recommendedName>
</protein>
<organism evidence="1 2">
    <name type="scientific">Gemmiger gallinarum</name>
    <dbReference type="NCBI Taxonomy" id="2779354"/>
    <lineage>
        <taxon>Bacteria</taxon>
        <taxon>Bacillati</taxon>
        <taxon>Bacillota</taxon>
        <taxon>Clostridia</taxon>
        <taxon>Eubacteriales</taxon>
        <taxon>Gemmiger</taxon>
    </lineage>
</organism>
<proteinExistence type="predicted"/>
<evidence type="ECO:0008006" key="3">
    <source>
        <dbReference type="Google" id="ProtNLM"/>
    </source>
</evidence>
<sequence>MAVFERISKNVSGMPFILCRTVQSITKRNSAPVPVPARCPLTKKERERGVEMKKIEAFVPIFRKSLFFLLGVPVRLAFGNMFRIPPNCDKKVTDTSTFYERSYNEL</sequence>
<dbReference type="EMBL" id="JADCKC010000001">
    <property type="protein sequence ID" value="MBE5036694.1"/>
    <property type="molecule type" value="Genomic_DNA"/>
</dbReference>
<comment type="caution">
    <text evidence="1">The sequence shown here is derived from an EMBL/GenBank/DDBJ whole genome shotgun (WGS) entry which is preliminary data.</text>
</comment>
<evidence type="ECO:0000313" key="1">
    <source>
        <dbReference type="EMBL" id="MBE5036694.1"/>
    </source>
</evidence>
<gene>
    <name evidence="1" type="ORF">INF35_02670</name>
</gene>
<evidence type="ECO:0000313" key="2">
    <source>
        <dbReference type="Proteomes" id="UP000768567"/>
    </source>
</evidence>
<keyword evidence="2" id="KW-1185">Reference proteome</keyword>